<dbReference type="Proteomes" id="UP001521785">
    <property type="component" value="Unassembled WGS sequence"/>
</dbReference>
<dbReference type="SUPFAM" id="SSF53098">
    <property type="entry name" value="Ribonuclease H-like"/>
    <property type="match status" value="1"/>
</dbReference>
<accession>A0ABR3S1M9</accession>
<organism evidence="2 3">
    <name type="scientific">Paraconiothyrium brasiliense</name>
    <dbReference type="NCBI Taxonomy" id="300254"/>
    <lineage>
        <taxon>Eukaryota</taxon>
        <taxon>Fungi</taxon>
        <taxon>Dikarya</taxon>
        <taxon>Ascomycota</taxon>
        <taxon>Pezizomycotina</taxon>
        <taxon>Dothideomycetes</taxon>
        <taxon>Pleosporomycetidae</taxon>
        <taxon>Pleosporales</taxon>
        <taxon>Massarineae</taxon>
        <taxon>Didymosphaeriaceae</taxon>
        <taxon>Paraconiothyrium</taxon>
    </lineage>
</organism>
<gene>
    <name evidence="2" type="ORF">SLS60_002268</name>
</gene>
<dbReference type="InterPro" id="IPR048519">
    <property type="entry name" value="Gfd2/YDR514C-like_C"/>
</dbReference>
<reference evidence="2 3" key="1">
    <citation type="submission" date="2024-02" db="EMBL/GenBank/DDBJ databases">
        <title>De novo assembly and annotation of 12 fungi associated with fruit tree decline syndrome in Ontario, Canada.</title>
        <authorList>
            <person name="Sulman M."/>
            <person name="Ellouze W."/>
            <person name="Ilyukhin E."/>
        </authorList>
    </citation>
    <scope>NUCLEOTIDE SEQUENCE [LARGE SCALE GENOMIC DNA]</scope>
    <source>
        <strain evidence="2 3">M42-189</strain>
    </source>
</reference>
<dbReference type="EMBL" id="JAKJXO020000002">
    <property type="protein sequence ID" value="KAL1610598.1"/>
    <property type="molecule type" value="Genomic_DNA"/>
</dbReference>
<feature type="domain" description="Gfd2/YDR514C-like C-terminal" evidence="1">
    <location>
        <begin position="60"/>
        <end position="242"/>
    </location>
</feature>
<dbReference type="Pfam" id="PF21762">
    <property type="entry name" value="DEDDh_C"/>
    <property type="match status" value="1"/>
</dbReference>
<evidence type="ECO:0000313" key="2">
    <source>
        <dbReference type="EMBL" id="KAL1610598.1"/>
    </source>
</evidence>
<evidence type="ECO:0000259" key="1">
    <source>
        <dbReference type="Pfam" id="PF21762"/>
    </source>
</evidence>
<sequence length="374" mass="41820">MSNYQPMALGQLQQFLSNGFEPRGGLTQLSHIQAAAHVLRMKQAPYIMYEIDTQLKNALLVGVDMEWYESNPQFITELGLSSLPLPPQSTTGLLGKPIHTLNNMKVHHLRLKENAHMVNGEKCEGHPEAFQFGTTCFVNTAEAKQALTDIFVRYDTNGNLRPIVLFGHAVDNDINTLREKIGFDLAALGVIVLVLDTQVMAQELGLGSGNSMSLKNILAQYSVEEKYLHNAGNDIAQAMVAASLLAGEYVTGRGRYQPENQADVDSLKATVRNRQMLHWGTEVFCTNCNSNDHFVRQCPNTYLCTRCVNNPYWKHKATTHPVEKCVRPPFPCKACVESTSLTRQRDSMTHYVEDCPYEKCESGGLFIPPQHYAK</sequence>
<dbReference type="Gene3D" id="3.30.420.10">
    <property type="entry name" value="Ribonuclease H-like superfamily/Ribonuclease H"/>
    <property type="match status" value="1"/>
</dbReference>
<dbReference type="InterPro" id="IPR036397">
    <property type="entry name" value="RNaseH_sf"/>
</dbReference>
<dbReference type="PANTHER" id="PTHR28083:SF1">
    <property type="entry name" value="GOOD FOR FULL DBP5 ACTIVITY PROTEIN 2"/>
    <property type="match status" value="1"/>
</dbReference>
<keyword evidence="3" id="KW-1185">Reference proteome</keyword>
<evidence type="ECO:0000313" key="3">
    <source>
        <dbReference type="Proteomes" id="UP001521785"/>
    </source>
</evidence>
<dbReference type="InterPro" id="IPR040151">
    <property type="entry name" value="Gfd2/YDR514C-like"/>
</dbReference>
<comment type="caution">
    <text evidence="2">The sequence shown here is derived from an EMBL/GenBank/DDBJ whole genome shotgun (WGS) entry which is preliminary data.</text>
</comment>
<name>A0ABR3S1M9_9PLEO</name>
<proteinExistence type="predicted"/>
<dbReference type="PANTHER" id="PTHR28083">
    <property type="entry name" value="GOOD FOR FULL DBP5 ACTIVITY PROTEIN 2"/>
    <property type="match status" value="1"/>
</dbReference>
<protein>
    <recommendedName>
        <fullName evidence="1">Gfd2/YDR514C-like C-terminal domain-containing protein</fullName>
    </recommendedName>
</protein>
<dbReference type="InterPro" id="IPR012337">
    <property type="entry name" value="RNaseH-like_sf"/>
</dbReference>